<dbReference type="Proteomes" id="UP000245926">
    <property type="component" value="Chromosome"/>
</dbReference>
<evidence type="ECO:0000256" key="1">
    <source>
        <dbReference type="SAM" id="SignalP"/>
    </source>
</evidence>
<evidence type="ECO:0000313" key="3">
    <source>
        <dbReference type="Proteomes" id="UP000245926"/>
    </source>
</evidence>
<gene>
    <name evidence="2" type="ORF">DK389_21480</name>
</gene>
<organism evidence="2 3">
    <name type="scientific">Methylobacterium durans</name>
    <dbReference type="NCBI Taxonomy" id="2202825"/>
    <lineage>
        <taxon>Bacteria</taxon>
        <taxon>Pseudomonadati</taxon>
        <taxon>Pseudomonadota</taxon>
        <taxon>Alphaproteobacteria</taxon>
        <taxon>Hyphomicrobiales</taxon>
        <taxon>Methylobacteriaceae</taxon>
        <taxon>Methylobacterium</taxon>
    </lineage>
</organism>
<dbReference type="EMBL" id="CP029550">
    <property type="protein sequence ID" value="AWN42602.1"/>
    <property type="molecule type" value="Genomic_DNA"/>
</dbReference>
<proteinExistence type="predicted"/>
<keyword evidence="3" id="KW-1185">Reference proteome</keyword>
<sequence>MRRRTVLVGFLAAALPGVGVSQGAGPAILYKTPQCQCCDAYAKVLRRSGIPVTVRPTSTLPALKREHGVPEALQGCHTLLIEGYVVEGHVPVAQVKRLLAERPAIKGISLPGMPAGSPGMDGEKTEPFTVYEIGDGDTKVFARA</sequence>
<protein>
    <submittedName>
        <fullName evidence="2">Metal-binding protein</fullName>
    </submittedName>
</protein>
<evidence type="ECO:0000313" key="2">
    <source>
        <dbReference type="EMBL" id="AWN42602.1"/>
    </source>
</evidence>
<name>A0A2U8WBD8_9HYPH</name>
<dbReference type="AlphaFoldDB" id="A0A2U8WBD8"/>
<feature type="chain" id="PRO_5015965681" evidence="1">
    <location>
        <begin position="24"/>
        <end position="144"/>
    </location>
</feature>
<feature type="signal peptide" evidence="1">
    <location>
        <begin position="1"/>
        <end position="23"/>
    </location>
</feature>
<dbReference type="Pfam" id="PF04214">
    <property type="entry name" value="DUF411"/>
    <property type="match status" value="1"/>
</dbReference>
<dbReference type="InterPro" id="IPR007332">
    <property type="entry name" value="DUF411"/>
</dbReference>
<dbReference type="KEGG" id="mets:DK389_21480"/>
<accession>A0A2U8WBD8</accession>
<keyword evidence="1" id="KW-0732">Signal</keyword>
<reference evidence="3" key="1">
    <citation type="submission" date="2018-05" db="EMBL/GenBank/DDBJ databases">
        <title>Complete Genome Sequence of Methylobacterium sp. 17SD2-17.</title>
        <authorList>
            <person name="Srinivasan S."/>
        </authorList>
    </citation>
    <scope>NUCLEOTIDE SEQUENCE [LARGE SCALE GENOMIC DNA]</scope>
    <source>
        <strain evidence="3">17SD2-17</strain>
    </source>
</reference>
<dbReference type="RefSeq" id="WP_109892647.1">
    <property type="nucleotide sequence ID" value="NZ_CP029550.1"/>
</dbReference>
<dbReference type="OrthoDB" id="14727at2"/>